<dbReference type="OrthoDB" id="332179at2759"/>
<feature type="region of interest" description="Disordered" evidence="1">
    <location>
        <begin position="349"/>
        <end position="412"/>
    </location>
</feature>
<evidence type="ECO:0000313" key="2">
    <source>
        <dbReference type="EMBL" id="PFH32460.1"/>
    </source>
</evidence>
<accession>A0A2A9MAR1</accession>
<dbReference type="KEGG" id="bbes:BESB_017780"/>
<feature type="compositionally biased region" description="Basic and acidic residues" evidence="1">
    <location>
        <begin position="224"/>
        <end position="245"/>
    </location>
</feature>
<keyword evidence="3" id="KW-1185">Reference proteome</keyword>
<proteinExistence type="predicted"/>
<feature type="region of interest" description="Disordered" evidence="1">
    <location>
        <begin position="266"/>
        <end position="336"/>
    </location>
</feature>
<sequence>MERPEAGDGERILDATPLDDEGVLTLIELDSKHPVIITANTQVQQYLLEAVNKLIAEVCELETCGRRRLSASAQEHEASAGSPERQASGGTARVLEATAALAAEDRSKFAEQMKQCRILLDACNSVVVDLDGVDFSAMKVIWGDERSVRQSRKHLTQLVERMSDRLEKTNQFLKSVFARLPKLPSGSTSSSESPAASPSPAFASVVYSAAATASGEGEESSEQTGEKAEKAGDAKSRESSDKAGDEAPEPVAYVSAGLVSGSLLEESSAGRGRGRGDALAPGAGRGRGLVPAARGRGRGVLGAGRGRGLGPEDSPPSSEDEAGGAEEGLKAPTAAGWSASATAYSFSFSSPGAAAPSPPADGDKDRAPAASSAVEGDDGGEARRLEGRKHARAEGEREGGDSGAGGWGTRRWKRKPASNVDWLLKCRTKLCELKERTIHKAISDVFIKDRTTQETIENMNHNSSKLEVVSSKPQSEITADDRRVFMRSIESFIAGLEKACALIAKQAMNKRQLMNLFESACKVEKLQTPNELLQEMRSTASLLQTFAFMPPSRDSDSD</sequence>
<dbReference type="RefSeq" id="XP_029216469.1">
    <property type="nucleotide sequence ID" value="XM_029360493.1"/>
</dbReference>
<feature type="region of interest" description="Disordered" evidence="1">
    <location>
        <begin position="73"/>
        <end position="92"/>
    </location>
</feature>
<dbReference type="Proteomes" id="UP000224006">
    <property type="component" value="Chromosome X"/>
</dbReference>
<feature type="compositionally biased region" description="Gly residues" evidence="1">
    <location>
        <begin position="298"/>
        <end position="309"/>
    </location>
</feature>
<protein>
    <submittedName>
        <fullName evidence="2">Uncharacterized protein</fullName>
    </submittedName>
</protein>
<gene>
    <name evidence="2" type="ORF">BESB_017780</name>
</gene>
<comment type="caution">
    <text evidence="2">The sequence shown here is derived from an EMBL/GenBank/DDBJ whole genome shotgun (WGS) entry which is preliminary data.</text>
</comment>
<evidence type="ECO:0000313" key="3">
    <source>
        <dbReference type="Proteomes" id="UP000224006"/>
    </source>
</evidence>
<feature type="region of interest" description="Disordered" evidence="1">
    <location>
        <begin position="213"/>
        <end position="249"/>
    </location>
</feature>
<dbReference type="EMBL" id="NWUJ01000011">
    <property type="protein sequence ID" value="PFH32460.1"/>
    <property type="molecule type" value="Genomic_DNA"/>
</dbReference>
<organism evidence="2 3">
    <name type="scientific">Besnoitia besnoiti</name>
    <name type="common">Apicomplexan protozoan</name>
    <dbReference type="NCBI Taxonomy" id="94643"/>
    <lineage>
        <taxon>Eukaryota</taxon>
        <taxon>Sar</taxon>
        <taxon>Alveolata</taxon>
        <taxon>Apicomplexa</taxon>
        <taxon>Conoidasida</taxon>
        <taxon>Coccidia</taxon>
        <taxon>Eucoccidiorida</taxon>
        <taxon>Eimeriorina</taxon>
        <taxon>Sarcocystidae</taxon>
        <taxon>Besnoitia</taxon>
    </lineage>
</organism>
<name>A0A2A9MAR1_BESBE</name>
<dbReference type="AlphaFoldDB" id="A0A2A9MAR1"/>
<reference evidence="2 3" key="1">
    <citation type="submission" date="2017-09" db="EMBL/GenBank/DDBJ databases">
        <title>Genome sequencing of Besnoitia besnoiti strain Bb-Ger1.</title>
        <authorList>
            <person name="Schares G."/>
            <person name="Venepally P."/>
            <person name="Lorenzi H.A."/>
        </authorList>
    </citation>
    <scope>NUCLEOTIDE SEQUENCE [LARGE SCALE GENOMIC DNA]</scope>
    <source>
        <strain evidence="2 3">Bb-Ger1</strain>
    </source>
</reference>
<feature type="compositionally biased region" description="Low complexity" evidence="1">
    <location>
        <begin position="277"/>
        <end position="294"/>
    </location>
</feature>
<evidence type="ECO:0000256" key="1">
    <source>
        <dbReference type="SAM" id="MobiDB-lite"/>
    </source>
</evidence>
<dbReference type="VEuPathDB" id="ToxoDB:BESB_017780"/>
<dbReference type="GeneID" id="40306839"/>